<dbReference type="CDD" id="cd16098">
    <property type="entry name" value="FliS"/>
    <property type="match status" value="1"/>
</dbReference>
<dbReference type="Pfam" id="PF02561">
    <property type="entry name" value="FliS"/>
    <property type="match status" value="1"/>
</dbReference>
<dbReference type="SUPFAM" id="SSF101116">
    <property type="entry name" value="Flagellar export chaperone FliS"/>
    <property type="match status" value="1"/>
</dbReference>
<dbReference type="GO" id="GO:0071973">
    <property type="term" value="P:bacterial-type flagellum-dependent cell motility"/>
    <property type="evidence" value="ECO:0007669"/>
    <property type="project" value="TreeGrafter"/>
</dbReference>
<organism evidence="6">
    <name type="scientific">bioreactor metagenome</name>
    <dbReference type="NCBI Taxonomy" id="1076179"/>
    <lineage>
        <taxon>unclassified sequences</taxon>
        <taxon>metagenomes</taxon>
        <taxon>ecological metagenomes</taxon>
    </lineage>
</organism>
<keyword evidence="4" id="KW-1005">Bacterial flagellum biogenesis</keyword>
<proteinExistence type="inferred from homology"/>
<evidence type="ECO:0000256" key="1">
    <source>
        <dbReference type="ARBA" id="ARBA00004514"/>
    </source>
</evidence>
<sequence>MNANNPYQKYRALSVGTMTPGELIILLYEELFLHIQRAVCHIQQKKIAETHTSIIKAENIVSYLTDILDYNYPVSGQLLPVYQFIHTRLVSANISKNPDMLTELLPLIGELKTAWQQAEKQIHLNR</sequence>
<evidence type="ECO:0000256" key="3">
    <source>
        <dbReference type="ARBA" id="ARBA00022490"/>
    </source>
</evidence>
<dbReference type="PANTHER" id="PTHR34773">
    <property type="entry name" value="FLAGELLAR SECRETION CHAPERONE FLIS"/>
    <property type="match status" value="1"/>
</dbReference>
<dbReference type="AlphaFoldDB" id="A0A645JQS5"/>
<comment type="caution">
    <text evidence="6">The sequence shown here is derived from an EMBL/GenBank/DDBJ whole genome shotgun (WGS) entry which is preliminary data.</text>
</comment>
<evidence type="ECO:0000256" key="5">
    <source>
        <dbReference type="ARBA" id="ARBA00023186"/>
    </source>
</evidence>
<dbReference type="EMBL" id="VSSQ01139106">
    <property type="protein sequence ID" value="MPN61873.1"/>
    <property type="molecule type" value="Genomic_DNA"/>
</dbReference>
<evidence type="ECO:0000313" key="6">
    <source>
        <dbReference type="EMBL" id="MPN61873.1"/>
    </source>
</evidence>
<dbReference type="NCBIfam" id="TIGR00208">
    <property type="entry name" value="fliS"/>
    <property type="match status" value="1"/>
</dbReference>
<gene>
    <name evidence="6" type="primary">fliS_20</name>
    <name evidence="6" type="ORF">SDC9_209618</name>
</gene>
<dbReference type="InterPro" id="IPR036584">
    <property type="entry name" value="FliS_sf"/>
</dbReference>
<keyword evidence="3" id="KW-0963">Cytoplasm</keyword>
<keyword evidence="5" id="KW-0143">Chaperone</keyword>
<evidence type="ECO:0000256" key="4">
    <source>
        <dbReference type="ARBA" id="ARBA00022795"/>
    </source>
</evidence>
<dbReference type="GO" id="GO:0044780">
    <property type="term" value="P:bacterial-type flagellum assembly"/>
    <property type="evidence" value="ECO:0007669"/>
    <property type="project" value="InterPro"/>
</dbReference>
<comment type="similarity">
    <text evidence="2">Belongs to the FliS family.</text>
</comment>
<comment type="subcellular location">
    <subcellularLocation>
        <location evidence="1">Cytoplasm</location>
        <location evidence="1">Cytosol</location>
    </subcellularLocation>
</comment>
<dbReference type="Gene3D" id="1.20.120.340">
    <property type="entry name" value="Flagellar protein FliS"/>
    <property type="match status" value="1"/>
</dbReference>
<name>A0A645JQS5_9ZZZZ</name>
<dbReference type="PANTHER" id="PTHR34773:SF1">
    <property type="entry name" value="FLAGELLAR SECRETION CHAPERONE FLIS"/>
    <property type="match status" value="1"/>
</dbReference>
<keyword evidence="6" id="KW-0969">Cilium</keyword>
<dbReference type="GO" id="GO:0005829">
    <property type="term" value="C:cytosol"/>
    <property type="evidence" value="ECO:0007669"/>
    <property type="project" value="UniProtKB-SubCell"/>
</dbReference>
<keyword evidence="6" id="KW-0282">Flagellum</keyword>
<accession>A0A645JQS5</accession>
<keyword evidence="6" id="KW-0966">Cell projection</keyword>
<reference evidence="6" key="1">
    <citation type="submission" date="2019-08" db="EMBL/GenBank/DDBJ databases">
        <authorList>
            <person name="Kucharzyk K."/>
            <person name="Murdoch R.W."/>
            <person name="Higgins S."/>
            <person name="Loffler F."/>
        </authorList>
    </citation>
    <scope>NUCLEOTIDE SEQUENCE</scope>
</reference>
<protein>
    <submittedName>
        <fullName evidence="6">Flagellar secretion chaperone FliS</fullName>
    </submittedName>
</protein>
<dbReference type="InterPro" id="IPR003713">
    <property type="entry name" value="FliS"/>
</dbReference>
<evidence type="ECO:0000256" key="2">
    <source>
        <dbReference type="ARBA" id="ARBA00008787"/>
    </source>
</evidence>
<dbReference type="PIRSF" id="PIRSF039090">
    <property type="entry name" value="Flis"/>
    <property type="match status" value="1"/>
</dbReference>